<organism evidence="7 8">
    <name type="scientific">Verticillium longisporum</name>
    <name type="common">Verticillium dahliae var. longisporum</name>
    <dbReference type="NCBI Taxonomy" id="100787"/>
    <lineage>
        <taxon>Eukaryota</taxon>
        <taxon>Fungi</taxon>
        <taxon>Dikarya</taxon>
        <taxon>Ascomycota</taxon>
        <taxon>Pezizomycotina</taxon>
        <taxon>Sordariomycetes</taxon>
        <taxon>Hypocreomycetidae</taxon>
        <taxon>Glomerellales</taxon>
        <taxon>Plectosphaerellaceae</taxon>
        <taxon>Verticillium</taxon>
    </lineage>
</organism>
<keyword evidence="3" id="KW-0498">Mitosis</keyword>
<feature type="compositionally biased region" description="Polar residues" evidence="5">
    <location>
        <begin position="339"/>
        <end position="348"/>
    </location>
</feature>
<dbReference type="Proteomes" id="UP000045706">
    <property type="component" value="Unassembled WGS sequence"/>
</dbReference>
<dbReference type="Pfam" id="PF12859">
    <property type="entry name" value="ANAPC1"/>
    <property type="match status" value="1"/>
</dbReference>
<dbReference type="GO" id="GO:0051301">
    <property type="term" value="P:cell division"/>
    <property type="evidence" value="ECO:0007669"/>
    <property type="project" value="UniProtKB-KW"/>
</dbReference>
<gene>
    <name evidence="7" type="ORF">BN1723_008281</name>
</gene>
<dbReference type="InterPro" id="IPR011989">
    <property type="entry name" value="ARM-like"/>
</dbReference>
<sequence length="802" mass="88998">MASVKSLGLHQPTALHRTIEELGLPQSTNLSSLHWEINTDKRDTPAVEDEILVTKTCVVWSRGGIFRKSYKFDLENEPITQALLAYFPAYDELRKPKNKKRSSVPLETSKKPSKALIVFLKTQAHLHFVSGASHVIHMPFEVEAACAAPQGVIIQRKHHTENNIPVSLKFPRVPPNSFVSSQITAPSLRGSQQTTFSIEGLGNPRSLPLKLGSTLEDIWEVPLGKSQSKWPRLVTLIDPLQDIGLVVTDSQSAQRAATRRGTSKSPYLLDPAEEILHIEEIQLPSSLQPPENDPLILAVTVNREANTYTLWRLSYNKTGDNPVHGSKKSDITANRRRSSMQPQFASGASTPIQVNFRESFGAPLPGKRQRKIERLERFERTEQSEKSLDLVSSLNADKDGGATRRQSRRVSSMLARADLRAAAGAVMALALIFMKSEDHIVARKIDVPESVVQFDYIRPDILLLRTVAKNLILWSQIEPSFEWIAQSLPTPFRFRHRLTGTIVLRSTDLPFFSILAGLCFSLALRFAGSGSLKARDILIHYLDQFMRISRIVSTKRVPQFDRPIYDEELARSNARMCQDILALSASIVMAGTGDLVVLRRLRSLHGRNDSSTPYGSHLAAHLAIGALFLGCGTTTFGTSDLAVGCLLVAFYPVLPISVMDNRAHLQAFRHFWVLAADPRCLVAKDVATGQPISVPVHIRMRYPTAHSSSSNPDHDVLIRTTPCLLPPLSDISSLRTNAGPDFWDVELDLKSDAALMTTIAKNPSLFLKKRPPLEAPFSALLHNMSKTLAQPFDFEAFGNSSN</sequence>
<dbReference type="InterPro" id="IPR049255">
    <property type="entry name" value="Apc1_N"/>
</dbReference>
<evidence type="ECO:0000256" key="1">
    <source>
        <dbReference type="ARBA" id="ARBA00010547"/>
    </source>
</evidence>
<accession>A0A0G4NQZ9</accession>
<evidence type="ECO:0000256" key="3">
    <source>
        <dbReference type="ARBA" id="ARBA00022776"/>
    </source>
</evidence>
<dbReference type="AlphaFoldDB" id="A0A0G4NQZ9"/>
<evidence type="ECO:0000256" key="5">
    <source>
        <dbReference type="SAM" id="MobiDB-lite"/>
    </source>
</evidence>
<comment type="similarity">
    <text evidence="1">Belongs to the APC1 family.</text>
</comment>
<keyword evidence="4" id="KW-0131">Cell cycle</keyword>
<dbReference type="Gene3D" id="1.25.10.10">
    <property type="entry name" value="Leucine-rich Repeat Variant"/>
    <property type="match status" value="1"/>
</dbReference>
<evidence type="ECO:0000256" key="2">
    <source>
        <dbReference type="ARBA" id="ARBA00022618"/>
    </source>
</evidence>
<protein>
    <recommendedName>
        <fullName evidence="6">Anaphase-promoting complex subunit 1 N-terminal domain-containing protein</fullName>
    </recommendedName>
</protein>
<keyword evidence="2" id="KW-0132">Cell division</keyword>
<dbReference type="GO" id="GO:0070979">
    <property type="term" value="P:protein K11-linked ubiquitination"/>
    <property type="evidence" value="ECO:0007669"/>
    <property type="project" value="TreeGrafter"/>
</dbReference>
<dbReference type="PANTHER" id="PTHR12827:SF3">
    <property type="entry name" value="ANAPHASE-PROMOTING COMPLEX SUBUNIT 1"/>
    <property type="match status" value="1"/>
</dbReference>
<evidence type="ECO:0000313" key="7">
    <source>
        <dbReference type="EMBL" id="CRK48923.1"/>
    </source>
</evidence>
<evidence type="ECO:0000313" key="8">
    <source>
        <dbReference type="Proteomes" id="UP000045706"/>
    </source>
</evidence>
<feature type="domain" description="Anaphase-promoting complex subunit 1 N-terminal" evidence="6">
    <location>
        <begin position="32"/>
        <end position="423"/>
    </location>
</feature>
<dbReference type="EMBL" id="CVQI01038050">
    <property type="protein sequence ID" value="CRK48923.1"/>
    <property type="molecule type" value="Genomic_DNA"/>
</dbReference>
<evidence type="ECO:0000256" key="4">
    <source>
        <dbReference type="ARBA" id="ARBA00023306"/>
    </source>
</evidence>
<dbReference type="GO" id="GO:0007091">
    <property type="term" value="P:metaphase/anaphase transition of mitotic cell cycle"/>
    <property type="evidence" value="ECO:0007669"/>
    <property type="project" value="TreeGrafter"/>
</dbReference>
<evidence type="ECO:0000259" key="6">
    <source>
        <dbReference type="Pfam" id="PF12859"/>
    </source>
</evidence>
<name>A0A0G4NQZ9_VERLO</name>
<dbReference type="GO" id="GO:0031145">
    <property type="term" value="P:anaphase-promoting complex-dependent catabolic process"/>
    <property type="evidence" value="ECO:0007669"/>
    <property type="project" value="TreeGrafter"/>
</dbReference>
<feature type="region of interest" description="Disordered" evidence="5">
    <location>
        <begin position="319"/>
        <end position="348"/>
    </location>
</feature>
<dbReference type="GO" id="GO:0005680">
    <property type="term" value="C:anaphase-promoting complex"/>
    <property type="evidence" value="ECO:0007669"/>
    <property type="project" value="InterPro"/>
</dbReference>
<dbReference type="GO" id="GO:0060090">
    <property type="term" value="F:molecular adaptor activity"/>
    <property type="evidence" value="ECO:0007669"/>
    <property type="project" value="TreeGrafter"/>
</dbReference>
<reference evidence="8" key="1">
    <citation type="submission" date="2015-05" db="EMBL/GenBank/DDBJ databases">
        <authorList>
            <person name="Fogelqvist Johan"/>
        </authorList>
    </citation>
    <scope>NUCLEOTIDE SEQUENCE [LARGE SCALE GENOMIC DNA]</scope>
</reference>
<dbReference type="InterPro" id="IPR024990">
    <property type="entry name" value="Apc1"/>
</dbReference>
<proteinExistence type="inferred from homology"/>
<dbReference type="PANTHER" id="PTHR12827">
    <property type="entry name" value="MEIOTIC CHECKPOINT REGULATOR TSG24 FAMILY MEMBER"/>
    <property type="match status" value="1"/>
</dbReference>